<feature type="compositionally biased region" description="Basic and acidic residues" evidence="1">
    <location>
        <begin position="123"/>
        <end position="133"/>
    </location>
</feature>
<sequence>MHARRAWGRPPAAEQPARVQEKKGIPPAKAAESAGRGRGLKSRGETRGQKGGTKHGSESATRRQAAAGTGRTELNAVLLRQGRNRATRGGKRKPLQGDDQQQKREEKAARDKKEKRKKRKKERAGARRTEGKARAGAGKPRGEAASGRTGMTVEDGARRGGGRGGEERAGEGGWEDKGERAARGHGPPLCGGGVPGGRREQRGALKRAGSASGKASQGSHRRCENQGSGNTQKRKQHRLSSSRGTEKGGQENRERSRGAGKGASGNAGKGGRQGWHRAATGGGRGGGREEQTQDNGWAAKHGRRSVGGHGEEAEPGPQGRAGDGRLKGPAAADRTQPREKTVRRQRRADSRASQRQSVGQERKKRKALRGREDRGRARKNDENGEGGRGKEGRWKEQCEGRARRRRRRGQRGRRRTRQQTKPQKKDQSSRGPQRKTKGWEEGAQRERGGSGEETTNEDERAQEETDRQRGDTRGNDGARGGTRFAGGAPPDSRERKAPRKAGAPANRPPPPEPGARLGPRGTRGDGGHLGDRGTWAPARGARTSAPDTHTHTHTHTTTHTGNASHTGTPPRRHGEEAWAAIQAERSQQETGGRNNPGPTQSAGETHRGAAGEGTGRGTEEGNDAPPPPSSANPPPPRGRPGTGADTQGRGGKQHGCSRDCTEAGGRQPKRKQIAAAAKADEPRADRPSATSRARGGRGARAAKLRKKPNAECQ</sequence>
<feature type="compositionally biased region" description="Basic and acidic residues" evidence="1">
    <location>
        <begin position="522"/>
        <end position="531"/>
    </location>
</feature>
<feature type="compositionally biased region" description="Basic residues" evidence="1">
    <location>
        <begin position="694"/>
        <end position="707"/>
    </location>
</feature>
<feature type="compositionally biased region" description="Basic and acidic residues" evidence="1">
    <location>
        <begin position="100"/>
        <end position="112"/>
    </location>
</feature>
<feature type="compositionally biased region" description="Basic residues" evidence="1">
    <location>
        <begin position="82"/>
        <end position="94"/>
    </location>
</feature>
<feature type="compositionally biased region" description="Pro residues" evidence="1">
    <location>
        <begin position="624"/>
        <end position="638"/>
    </location>
</feature>
<dbReference type="AlphaFoldDB" id="A0A9N7UTG0"/>
<feature type="compositionally biased region" description="Basic residues" evidence="1">
    <location>
        <begin position="402"/>
        <end position="418"/>
    </location>
</feature>
<name>A0A9N7UTG0_PLEPL</name>
<feature type="compositionally biased region" description="Basic and acidic residues" evidence="1">
    <location>
        <begin position="164"/>
        <end position="182"/>
    </location>
</feature>
<gene>
    <name evidence="2" type="ORF">PLEPLA_LOCUS24086</name>
</gene>
<feature type="compositionally biased region" description="Basic and acidic residues" evidence="1">
    <location>
        <begin position="335"/>
        <end position="352"/>
    </location>
</feature>
<evidence type="ECO:0000256" key="1">
    <source>
        <dbReference type="SAM" id="MobiDB-lite"/>
    </source>
</evidence>
<accession>A0A9N7UTG0</accession>
<evidence type="ECO:0000313" key="3">
    <source>
        <dbReference type="Proteomes" id="UP001153269"/>
    </source>
</evidence>
<protein>
    <submittedName>
        <fullName evidence="2">Uncharacterized protein</fullName>
    </submittedName>
</protein>
<feature type="compositionally biased region" description="Gly residues" evidence="1">
    <location>
        <begin position="259"/>
        <end position="273"/>
    </location>
</feature>
<keyword evidence="3" id="KW-1185">Reference proteome</keyword>
<organism evidence="2 3">
    <name type="scientific">Pleuronectes platessa</name>
    <name type="common">European plaice</name>
    <dbReference type="NCBI Taxonomy" id="8262"/>
    <lineage>
        <taxon>Eukaryota</taxon>
        <taxon>Metazoa</taxon>
        <taxon>Chordata</taxon>
        <taxon>Craniata</taxon>
        <taxon>Vertebrata</taxon>
        <taxon>Euteleostomi</taxon>
        <taxon>Actinopterygii</taxon>
        <taxon>Neopterygii</taxon>
        <taxon>Teleostei</taxon>
        <taxon>Neoteleostei</taxon>
        <taxon>Acanthomorphata</taxon>
        <taxon>Carangaria</taxon>
        <taxon>Pleuronectiformes</taxon>
        <taxon>Pleuronectoidei</taxon>
        <taxon>Pleuronectidae</taxon>
        <taxon>Pleuronectes</taxon>
    </lineage>
</organism>
<feature type="compositionally biased region" description="Low complexity" evidence="1">
    <location>
        <begin position="62"/>
        <end position="72"/>
    </location>
</feature>
<feature type="compositionally biased region" description="Basic and acidic residues" evidence="1">
    <location>
        <begin position="244"/>
        <end position="257"/>
    </location>
</feature>
<feature type="compositionally biased region" description="Basic and acidic residues" evidence="1">
    <location>
        <begin position="369"/>
        <end position="401"/>
    </location>
</feature>
<comment type="caution">
    <text evidence="2">The sequence shown here is derived from an EMBL/GenBank/DDBJ whole genome shotgun (WGS) entry which is preliminary data.</text>
</comment>
<evidence type="ECO:0000313" key="2">
    <source>
        <dbReference type="EMBL" id="CAB1436071.1"/>
    </source>
</evidence>
<proteinExistence type="predicted"/>
<feature type="compositionally biased region" description="Polar residues" evidence="1">
    <location>
        <begin position="584"/>
        <end position="601"/>
    </location>
</feature>
<feature type="compositionally biased region" description="Low complexity" evidence="1">
    <location>
        <begin position="206"/>
        <end position="218"/>
    </location>
</feature>
<reference evidence="2" key="1">
    <citation type="submission" date="2020-03" db="EMBL/GenBank/DDBJ databases">
        <authorList>
            <person name="Weist P."/>
        </authorList>
    </citation>
    <scope>NUCLEOTIDE SEQUENCE</scope>
</reference>
<dbReference type="Proteomes" id="UP001153269">
    <property type="component" value="Unassembled WGS sequence"/>
</dbReference>
<dbReference type="EMBL" id="CADEAL010001850">
    <property type="protein sequence ID" value="CAB1436071.1"/>
    <property type="molecule type" value="Genomic_DNA"/>
</dbReference>
<feature type="compositionally biased region" description="Basic and acidic residues" evidence="1">
    <location>
        <begin position="437"/>
        <end position="450"/>
    </location>
</feature>
<feature type="compositionally biased region" description="Basic and acidic residues" evidence="1">
    <location>
        <begin position="457"/>
        <end position="476"/>
    </location>
</feature>
<feature type="region of interest" description="Disordered" evidence="1">
    <location>
        <begin position="1"/>
        <end position="713"/>
    </location>
</feature>
<feature type="compositionally biased region" description="Basic residues" evidence="1">
    <location>
        <begin position="113"/>
        <end position="122"/>
    </location>
</feature>